<keyword evidence="8" id="KW-1185">Reference proteome</keyword>
<organism evidence="7 8">
    <name type="scientific">Thermostaphylospora chromogena</name>
    <dbReference type="NCBI Taxonomy" id="35622"/>
    <lineage>
        <taxon>Bacteria</taxon>
        <taxon>Bacillati</taxon>
        <taxon>Actinomycetota</taxon>
        <taxon>Actinomycetes</taxon>
        <taxon>Streptosporangiales</taxon>
        <taxon>Thermomonosporaceae</taxon>
        <taxon>Thermostaphylospora</taxon>
    </lineage>
</organism>
<keyword evidence="4" id="KW-0804">Transcription</keyword>
<evidence type="ECO:0000256" key="5">
    <source>
        <dbReference type="SAM" id="MobiDB-lite"/>
    </source>
</evidence>
<dbReference type="Pfam" id="PF03466">
    <property type="entry name" value="LysR_substrate"/>
    <property type="match status" value="1"/>
</dbReference>
<comment type="similarity">
    <text evidence="1">Belongs to the LysR transcriptional regulatory family.</text>
</comment>
<dbReference type="PRINTS" id="PR00039">
    <property type="entry name" value="HTHLYSR"/>
</dbReference>
<dbReference type="GO" id="GO:0003677">
    <property type="term" value="F:DNA binding"/>
    <property type="evidence" value="ECO:0007669"/>
    <property type="project" value="UniProtKB-KW"/>
</dbReference>
<dbReference type="Gene3D" id="1.10.10.10">
    <property type="entry name" value="Winged helix-like DNA-binding domain superfamily/Winged helix DNA-binding domain"/>
    <property type="match status" value="1"/>
</dbReference>
<dbReference type="InterPro" id="IPR036388">
    <property type="entry name" value="WH-like_DNA-bd_sf"/>
</dbReference>
<dbReference type="PANTHER" id="PTHR30346">
    <property type="entry name" value="TRANSCRIPTIONAL DUAL REGULATOR HCAR-RELATED"/>
    <property type="match status" value="1"/>
</dbReference>
<dbReference type="Gene3D" id="3.40.190.10">
    <property type="entry name" value="Periplasmic binding protein-like II"/>
    <property type="match status" value="2"/>
</dbReference>
<dbReference type="Proteomes" id="UP000217103">
    <property type="component" value="Unassembled WGS sequence"/>
</dbReference>
<dbReference type="RefSeq" id="WP_093261450.1">
    <property type="nucleotide sequence ID" value="NZ_FNKK01000002.1"/>
</dbReference>
<accession>A0A1H1HEL4</accession>
<evidence type="ECO:0000259" key="6">
    <source>
        <dbReference type="PROSITE" id="PS50931"/>
    </source>
</evidence>
<feature type="compositionally biased region" description="Gly residues" evidence="5">
    <location>
        <begin position="334"/>
        <end position="345"/>
    </location>
</feature>
<protein>
    <submittedName>
        <fullName evidence="7">DNA-binding transcriptional regulator, LysR family</fullName>
    </submittedName>
</protein>
<evidence type="ECO:0000256" key="4">
    <source>
        <dbReference type="ARBA" id="ARBA00023163"/>
    </source>
</evidence>
<keyword evidence="3 7" id="KW-0238">DNA-binding</keyword>
<dbReference type="GO" id="GO:0003700">
    <property type="term" value="F:DNA-binding transcription factor activity"/>
    <property type="evidence" value="ECO:0007669"/>
    <property type="project" value="InterPro"/>
</dbReference>
<evidence type="ECO:0000313" key="8">
    <source>
        <dbReference type="Proteomes" id="UP000217103"/>
    </source>
</evidence>
<evidence type="ECO:0000313" key="7">
    <source>
        <dbReference type="EMBL" id="SDR23843.1"/>
    </source>
</evidence>
<dbReference type="InterPro" id="IPR005119">
    <property type="entry name" value="LysR_subst-bd"/>
</dbReference>
<dbReference type="InterPro" id="IPR000847">
    <property type="entry name" value="LysR_HTH_N"/>
</dbReference>
<sequence length="345" mass="35904">MFDIDALRLLDVVARTGSFTAAAAELNYTQSAVSRRILALERQAGGPLFERLPRGVRLTPAGEILHRHARTALDLLGHAQAELSALQRGHGGRLRIGSFPTANAALVPAAVRDFMAERPGVEAALTEGRSAQLMDRLRDGALDIAVISDYPAGLPPADTAEIVPLLTDELLLALPRDHRLACADATAEHGTGHPVVDLRELKDERWIEGAGWIAGAGGHDSMLAAAYARAGATPKIAIRVEEWTGKLGFVAAGLGVALVPALAAPALRTDIVLRSLGESAPRRTVYAALPRDAALPAARALLDHLHRHAAALGSPPPATPSAPSPAGPVHTGRGARGGAATGGRQ</sequence>
<dbReference type="FunFam" id="1.10.10.10:FF:000001">
    <property type="entry name" value="LysR family transcriptional regulator"/>
    <property type="match status" value="1"/>
</dbReference>
<name>A0A1H1HEL4_9ACTN</name>
<dbReference type="STRING" id="35622.SAMN04489764_4351"/>
<evidence type="ECO:0000256" key="2">
    <source>
        <dbReference type="ARBA" id="ARBA00023015"/>
    </source>
</evidence>
<dbReference type="EMBL" id="FNKK01000002">
    <property type="protein sequence ID" value="SDR23843.1"/>
    <property type="molecule type" value="Genomic_DNA"/>
</dbReference>
<feature type="domain" description="HTH lysR-type" evidence="6">
    <location>
        <begin position="2"/>
        <end position="59"/>
    </location>
</feature>
<dbReference type="AlphaFoldDB" id="A0A1H1HEL4"/>
<dbReference type="SUPFAM" id="SSF46785">
    <property type="entry name" value="Winged helix' DNA-binding domain"/>
    <property type="match status" value="1"/>
</dbReference>
<dbReference type="GO" id="GO:0032993">
    <property type="term" value="C:protein-DNA complex"/>
    <property type="evidence" value="ECO:0007669"/>
    <property type="project" value="TreeGrafter"/>
</dbReference>
<dbReference type="OrthoDB" id="3286335at2"/>
<dbReference type="PROSITE" id="PS50931">
    <property type="entry name" value="HTH_LYSR"/>
    <property type="match status" value="1"/>
</dbReference>
<reference evidence="7 8" key="1">
    <citation type="submission" date="2016-10" db="EMBL/GenBank/DDBJ databases">
        <authorList>
            <person name="de Groot N.N."/>
        </authorList>
    </citation>
    <scope>NUCLEOTIDE SEQUENCE [LARGE SCALE GENOMIC DNA]</scope>
    <source>
        <strain evidence="7 8">DSM 43794</strain>
    </source>
</reference>
<proteinExistence type="inferred from homology"/>
<keyword evidence="2" id="KW-0805">Transcription regulation</keyword>
<feature type="region of interest" description="Disordered" evidence="5">
    <location>
        <begin position="310"/>
        <end position="345"/>
    </location>
</feature>
<dbReference type="Pfam" id="PF00126">
    <property type="entry name" value="HTH_1"/>
    <property type="match status" value="1"/>
</dbReference>
<gene>
    <name evidence="7" type="ORF">SAMN04489764_4351</name>
</gene>
<dbReference type="PANTHER" id="PTHR30346:SF29">
    <property type="entry name" value="LYSR SUBSTRATE-BINDING"/>
    <property type="match status" value="1"/>
</dbReference>
<evidence type="ECO:0000256" key="1">
    <source>
        <dbReference type="ARBA" id="ARBA00009437"/>
    </source>
</evidence>
<dbReference type="SUPFAM" id="SSF53850">
    <property type="entry name" value="Periplasmic binding protein-like II"/>
    <property type="match status" value="1"/>
</dbReference>
<dbReference type="InterPro" id="IPR036390">
    <property type="entry name" value="WH_DNA-bd_sf"/>
</dbReference>
<feature type="compositionally biased region" description="Pro residues" evidence="5">
    <location>
        <begin position="314"/>
        <end position="326"/>
    </location>
</feature>
<evidence type="ECO:0000256" key="3">
    <source>
        <dbReference type="ARBA" id="ARBA00023125"/>
    </source>
</evidence>